<reference evidence="2 3" key="1">
    <citation type="submission" date="2018-12" db="EMBL/GenBank/DDBJ databases">
        <title>Venturia inaequalis Genome Resource.</title>
        <authorList>
            <person name="Lichtner F.J."/>
        </authorList>
    </citation>
    <scope>NUCLEOTIDE SEQUENCE [LARGE SCALE GENOMIC DNA]</scope>
    <source>
        <strain evidence="2 3">120213</strain>
    </source>
</reference>
<comment type="caution">
    <text evidence="2">The sequence shown here is derived from an EMBL/GenBank/DDBJ whole genome shotgun (WGS) entry which is preliminary data.</text>
</comment>
<organism evidence="2 3">
    <name type="scientific">Venturia inaequalis</name>
    <name type="common">Apple scab fungus</name>
    <dbReference type="NCBI Taxonomy" id="5025"/>
    <lineage>
        <taxon>Eukaryota</taxon>
        <taxon>Fungi</taxon>
        <taxon>Dikarya</taxon>
        <taxon>Ascomycota</taxon>
        <taxon>Pezizomycotina</taxon>
        <taxon>Dothideomycetes</taxon>
        <taxon>Pleosporomycetidae</taxon>
        <taxon>Venturiales</taxon>
        <taxon>Venturiaceae</taxon>
        <taxon>Venturia</taxon>
    </lineage>
</organism>
<feature type="compositionally biased region" description="Basic residues" evidence="1">
    <location>
        <begin position="247"/>
        <end position="259"/>
    </location>
</feature>
<protein>
    <submittedName>
        <fullName evidence="2">Uncharacterized protein</fullName>
    </submittedName>
</protein>
<gene>
    <name evidence="2" type="ORF">EG328_004039</name>
</gene>
<accession>A0A8H3USN6</accession>
<evidence type="ECO:0000313" key="2">
    <source>
        <dbReference type="EMBL" id="KAE9974044.1"/>
    </source>
</evidence>
<name>A0A8H3USN6_VENIN</name>
<feature type="region of interest" description="Disordered" evidence="1">
    <location>
        <begin position="141"/>
        <end position="259"/>
    </location>
</feature>
<sequence>MTEQEDVEPPLCLPYYLRDGWMRVVLGLLYHVTKKELAEDSKKLRIAQLDGAQRAIFVKVSGKYTFRAMIDLCNAYLKPSGQEKARLEGDPAAIDDAKEEGDLAEAPTIVSNVVQERAREAVEGGITRPRRARKSHYYILHDAKPAESSGSKRTKTAKELPLRPAAKAGTKKKATMTNGKGKTIEGKRARSLAVDDSIVLYSEPPAPVEEPIEDENTIDKPPKRQTGPPVPVEEPIEDENTIDKPPKRQTRQKVNKKET</sequence>
<evidence type="ECO:0000313" key="3">
    <source>
        <dbReference type="Proteomes" id="UP000447873"/>
    </source>
</evidence>
<evidence type="ECO:0000256" key="1">
    <source>
        <dbReference type="SAM" id="MobiDB-lite"/>
    </source>
</evidence>
<dbReference type="Proteomes" id="UP000447873">
    <property type="component" value="Unassembled WGS sequence"/>
</dbReference>
<dbReference type="EMBL" id="WNWS01000227">
    <property type="protein sequence ID" value="KAE9974044.1"/>
    <property type="molecule type" value="Genomic_DNA"/>
</dbReference>
<proteinExistence type="predicted"/>
<dbReference type="AlphaFoldDB" id="A0A8H3USN6"/>